<protein>
    <submittedName>
        <fullName evidence="1">Regulatory protein suaprga1</fullName>
    </submittedName>
</protein>
<evidence type="ECO:0000313" key="1">
    <source>
        <dbReference type="EMBL" id="KAF8474396.1"/>
    </source>
</evidence>
<dbReference type="SUPFAM" id="SSF54529">
    <property type="entry name" value="Mitochondrial glycoprotein MAM33-like"/>
    <property type="match status" value="1"/>
</dbReference>
<dbReference type="InterPro" id="IPR036561">
    <property type="entry name" value="MAM33_sf"/>
</dbReference>
<dbReference type="Proteomes" id="UP000759537">
    <property type="component" value="Unassembled WGS sequence"/>
</dbReference>
<dbReference type="OrthoDB" id="278212at2759"/>
<reference evidence="1" key="1">
    <citation type="submission" date="2019-10" db="EMBL/GenBank/DDBJ databases">
        <authorList>
            <consortium name="DOE Joint Genome Institute"/>
            <person name="Kuo A."/>
            <person name="Miyauchi S."/>
            <person name="Kiss E."/>
            <person name="Drula E."/>
            <person name="Kohler A."/>
            <person name="Sanchez-Garcia M."/>
            <person name="Andreopoulos B."/>
            <person name="Barry K.W."/>
            <person name="Bonito G."/>
            <person name="Buee M."/>
            <person name="Carver A."/>
            <person name="Chen C."/>
            <person name="Cichocki N."/>
            <person name="Clum A."/>
            <person name="Culley D."/>
            <person name="Crous P.W."/>
            <person name="Fauchery L."/>
            <person name="Girlanda M."/>
            <person name="Hayes R."/>
            <person name="Keri Z."/>
            <person name="LaButti K."/>
            <person name="Lipzen A."/>
            <person name="Lombard V."/>
            <person name="Magnuson J."/>
            <person name="Maillard F."/>
            <person name="Morin E."/>
            <person name="Murat C."/>
            <person name="Nolan M."/>
            <person name="Ohm R."/>
            <person name="Pangilinan J."/>
            <person name="Pereira M."/>
            <person name="Perotto S."/>
            <person name="Peter M."/>
            <person name="Riley R."/>
            <person name="Sitrit Y."/>
            <person name="Stielow B."/>
            <person name="Szollosi G."/>
            <person name="Zifcakova L."/>
            <person name="Stursova M."/>
            <person name="Spatafora J.W."/>
            <person name="Tedersoo L."/>
            <person name="Vaario L.-M."/>
            <person name="Yamada A."/>
            <person name="Yan M."/>
            <person name="Wang P."/>
            <person name="Xu J."/>
            <person name="Bruns T."/>
            <person name="Baldrian P."/>
            <person name="Vilgalys R."/>
            <person name="Henrissat B."/>
            <person name="Grigoriev I.V."/>
            <person name="Hibbett D."/>
            <person name="Nagy L.G."/>
            <person name="Martin F.M."/>
        </authorList>
    </citation>
    <scope>NUCLEOTIDE SEQUENCE</scope>
    <source>
        <strain evidence="1">Prilba</strain>
    </source>
</reference>
<dbReference type="Gene3D" id="3.10.280.10">
    <property type="entry name" value="Mitochondrial glycoprotein"/>
    <property type="match status" value="1"/>
</dbReference>
<dbReference type="AlphaFoldDB" id="A0A9P5MNE5"/>
<dbReference type="EMBL" id="WHVB01000017">
    <property type="protein sequence ID" value="KAF8474396.1"/>
    <property type="molecule type" value="Genomic_DNA"/>
</dbReference>
<name>A0A9P5MNE5_9AGAM</name>
<dbReference type="InterPro" id="IPR003428">
    <property type="entry name" value="MAM33"/>
</dbReference>
<gene>
    <name evidence="1" type="ORF">DFH94DRAFT_636044</name>
</gene>
<comment type="caution">
    <text evidence="1">The sequence shown here is derived from an EMBL/GenBank/DDBJ whole genome shotgun (WGS) entry which is preliminary data.</text>
</comment>
<dbReference type="GO" id="GO:0005759">
    <property type="term" value="C:mitochondrial matrix"/>
    <property type="evidence" value="ECO:0007669"/>
    <property type="project" value="InterPro"/>
</dbReference>
<evidence type="ECO:0000313" key="2">
    <source>
        <dbReference type="Proteomes" id="UP000759537"/>
    </source>
</evidence>
<proteinExistence type="predicted"/>
<organism evidence="1 2">
    <name type="scientific">Russula ochroleuca</name>
    <dbReference type="NCBI Taxonomy" id="152965"/>
    <lineage>
        <taxon>Eukaryota</taxon>
        <taxon>Fungi</taxon>
        <taxon>Dikarya</taxon>
        <taxon>Basidiomycota</taxon>
        <taxon>Agaricomycotina</taxon>
        <taxon>Agaricomycetes</taxon>
        <taxon>Russulales</taxon>
        <taxon>Russulaceae</taxon>
        <taxon>Russula</taxon>
    </lineage>
</organism>
<reference evidence="1" key="2">
    <citation type="journal article" date="2020" name="Nat. Commun.">
        <title>Large-scale genome sequencing of mycorrhizal fungi provides insights into the early evolution of symbiotic traits.</title>
        <authorList>
            <person name="Miyauchi S."/>
            <person name="Kiss E."/>
            <person name="Kuo A."/>
            <person name="Drula E."/>
            <person name="Kohler A."/>
            <person name="Sanchez-Garcia M."/>
            <person name="Morin E."/>
            <person name="Andreopoulos B."/>
            <person name="Barry K.W."/>
            <person name="Bonito G."/>
            <person name="Buee M."/>
            <person name="Carver A."/>
            <person name="Chen C."/>
            <person name="Cichocki N."/>
            <person name="Clum A."/>
            <person name="Culley D."/>
            <person name="Crous P.W."/>
            <person name="Fauchery L."/>
            <person name="Girlanda M."/>
            <person name="Hayes R.D."/>
            <person name="Keri Z."/>
            <person name="LaButti K."/>
            <person name="Lipzen A."/>
            <person name="Lombard V."/>
            <person name="Magnuson J."/>
            <person name="Maillard F."/>
            <person name="Murat C."/>
            <person name="Nolan M."/>
            <person name="Ohm R.A."/>
            <person name="Pangilinan J."/>
            <person name="Pereira M.F."/>
            <person name="Perotto S."/>
            <person name="Peter M."/>
            <person name="Pfister S."/>
            <person name="Riley R."/>
            <person name="Sitrit Y."/>
            <person name="Stielow J.B."/>
            <person name="Szollosi G."/>
            <person name="Zifcakova L."/>
            <person name="Stursova M."/>
            <person name="Spatafora J.W."/>
            <person name="Tedersoo L."/>
            <person name="Vaario L.M."/>
            <person name="Yamada A."/>
            <person name="Yan M."/>
            <person name="Wang P."/>
            <person name="Xu J."/>
            <person name="Bruns T."/>
            <person name="Baldrian P."/>
            <person name="Vilgalys R."/>
            <person name="Dunand C."/>
            <person name="Henrissat B."/>
            <person name="Grigoriev I.V."/>
            <person name="Hibbett D."/>
            <person name="Nagy L.G."/>
            <person name="Martin F.M."/>
        </authorList>
    </citation>
    <scope>NUCLEOTIDE SEQUENCE</scope>
    <source>
        <strain evidence="1">Prilba</strain>
    </source>
</reference>
<dbReference type="Pfam" id="PF02330">
    <property type="entry name" value="MAM33"/>
    <property type="match status" value="1"/>
</dbReference>
<sequence length="265" mass="29634">MSFRAIRQLAATSSRALSLRSSLTSARARVHASSPFTRALPATRAAFSVSARSFGEGTADGALSAKIAEELAYEKDAEIKDEPDFLKEFKNTGIWTIEDTPGNDEVTLQRKFGNEQIRLIFSIADLQSEEENFEAPEEGNASEEASEPSYPLRCSLTITKPSVPGSLSVDAVCQEGVFVIENLSYYNDAKLATDLTPEADWKRRGLYIGPQFETLDLNFQEEFEKFLQERGINESLAFFVPEYAQLKEQKEYVDWLGKVQKFIDA</sequence>
<dbReference type="GO" id="GO:0042256">
    <property type="term" value="P:cytosolic ribosome assembly"/>
    <property type="evidence" value="ECO:0007669"/>
    <property type="project" value="TreeGrafter"/>
</dbReference>
<dbReference type="PANTHER" id="PTHR10826:SF1">
    <property type="entry name" value="COMPLEMENT COMPONENT 1 Q SUBCOMPONENT-BINDING PROTEIN, MITOCHONDRIAL"/>
    <property type="match status" value="1"/>
</dbReference>
<keyword evidence="2" id="KW-1185">Reference proteome</keyword>
<accession>A0A9P5MNE5</accession>
<dbReference type="PANTHER" id="PTHR10826">
    <property type="entry name" value="COMPLEMENT COMPONENT 1"/>
    <property type="match status" value="1"/>
</dbReference>